<feature type="transmembrane region" description="Helical" evidence="1">
    <location>
        <begin position="123"/>
        <end position="149"/>
    </location>
</feature>
<feature type="transmembrane region" description="Helical" evidence="1">
    <location>
        <begin position="44"/>
        <end position="67"/>
    </location>
</feature>
<dbReference type="Proteomes" id="UP000544222">
    <property type="component" value="Unassembled WGS sequence"/>
</dbReference>
<name>A0A7W5H140_9PORP</name>
<dbReference type="EMBL" id="JACHYB010000001">
    <property type="protein sequence ID" value="MBB3187173.1"/>
    <property type="molecule type" value="Genomic_DNA"/>
</dbReference>
<dbReference type="RefSeq" id="WP_183412971.1">
    <property type="nucleotide sequence ID" value="NZ_JACHYB010000001.1"/>
</dbReference>
<evidence type="ECO:0000256" key="1">
    <source>
        <dbReference type="SAM" id="Phobius"/>
    </source>
</evidence>
<evidence type="ECO:0000313" key="2">
    <source>
        <dbReference type="EMBL" id="MBB3187173.1"/>
    </source>
</evidence>
<accession>A0A7W5H140</accession>
<keyword evidence="1" id="KW-0472">Membrane</keyword>
<proteinExistence type="predicted"/>
<keyword evidence="1" id="KW-0812">Transmembrane</keyword>
<sequence>MNIIDLLEQLETTLHKEWKQDDSPEMSDVSQENASDEPKARKKYSFRSVMSLLFSFVIDAIKIPFLWTARFLKQELIHAIKKDLQNMALIGLLLIILLIFFAVLWFSVSVLIGVFFYEKGNALLLSVLYVVIFQLFSMMAVGLSIYFIAKKRHAASMIHKISQAARRASAK</sequence>
<evidence type="ECO:0000313" key="3">
    <source>
        <dbReference type="Proteomes" id="UP000544222"/>
    </source>
</evidence>
<keyword evidence="1" id="KW-1133">Transmembrane helix</keyword>
<keyword evidence="3" id="KW-1185">Reference proteome</keyword>
<comment type="caution">
    <text evidence="2">The sequence shown here is derived from an EMBL/GenBank/DDBJ whole genome shotgun (WGS) entry which is preliminary data.</text>
</comment>
<reference evidence="2 3" key="1">
    <citation type="submission" date="2020-08" db="EMBL/GenBank/DDBJ databases">
        <title>Genomic Encyclopedia of Type Strains, Phase IV (KMG-IV): sequencing the most valuable type-strain genomes for metagenomic binning, comparative biology and taxonomic classification.</title>
        <authorList>
            <person name="Goeker M."/>
        </authorList>
    </citation>
    <scope>NUCLEOTIDE SEQUENCE [LARGE SCALE GENOMIC DNA]</scope>
    <source>
        <strain evidence="2 3">DSM 27471</strain>
    </source>
</reference>
<dbReference type="AlphaFoldDB" id="A0A7W5H140"/>
<feature type="transmembrane region" description="Helical" evidence="1">
    <location>
        <begin position="88"/>
        <end position="117"/>
    </location>
</feature>
<organism evidence="2 3">
    <name type="scientific">Microbacter margulisiae</name>
    <dbReference type="NCBI Taxonomy" id="1350067"/>
    <lineage>
        <taxon>Bacteria</taxon>
        <taxon>Pseudomonadati</taxon>
        <taxon>Bacteroidota</taxon>
        <taxon>Bacteroidia</taxon>
        <taxon>Bacteroidales</taxon>
        <taxon>Porphyromonadaceae</taxon>
        <taxon>Microbacter</taxon>
    </lineage>
</organism>
<gene>
    <name evidence="2" type="ORF">FHX64_001336</name>
</gene>
<protein>
    <submittedName>
        <fullName evidence="2">ABC-type multidrug transport system fused ATPase/permease subunit</fullName>
    </submittedName>
</protein>